<evidence type="ECO:0000313" key="2">
    <source>
        <dbReference type="EMBL" id="KDQ28759.1"/>
    </source>
</evidence>
<organism evidence="2 3">
    <name type="scientific">Pleurotus ostreatus (strain PC15)</name>
    <name type="common">Oyster mushroom</name>
    <dbReference type="NCBI Taxonomy" id="1137138"/>
    <lineage>
        <taxon>Eukaryota</taxon>
        <taxon>Fungi</taxon>
        <taxon>Dikarya</taxon>
        <taxon>Basidiomycota</taxon>
        <taxon>Agaricomycotina</taxon>
        <taxon>Agaricomycetes</taxon>
        <taxon>Agaricomycetidae</taxon>
        <taxon>Agaricales</taxon>
        <taxon>Pleurotineae</taxon>
        <taxon>Pleurotaceae</taxon>
        <taxon>Pleurotus</taxon>
    </lineage>
</organism>
<proteinExistence type="predicted"/>
<reference evidence="3" key="1">
    <citation type="journal article" date="2014" name="Proc. Natl. Acad. Sci. U.S.A.">
        <title>Extensive sampling of basidiomycete genomes demonstrates inadequacy of the white-rot/brown-rot paradigm for wood decay fungi.</title>
        <authorList>
            <person name="Riley R."/>
            <person name="Salamov A.A."/>
            <person name="Brown D.W."/>
            <person name="Nagy L.G."/>
            <person name="Floudas D."/>
            <person name="Held B.W."/>
            <person name="Levasseur A."/>
            <person name="Lombard V."/>
            <person name="Morin E."/>
            <person name="Otillar R."/>
            <person name="Lindquist E.A."/>
            <person name="Sun H."/>
            <person name="LaButti K.M."/>
            <person name="Schmutz J."/>
            <person name="Jabbour D."/>
            <person name="Luo H."/>
            <person name="Baker S.E."/>
            <person name="Pisabarro A.G."/>
            <person name="Walton J.D."/>
            <person name="Blanchette R.A."/>
            <person name="Henrissat B."/>
            <person name="Martin F."/>
            <person name="Cullen D."/>
            <person name="Hibbett D.S."/>
            <person name="Grigoriev I.V."/>
        </authorList>
    </citation>
    <scope>NUCLEOTIDE SEQUENCE [LARGE SCALE GENOMIC DNA]</scope>
    <source>
        <strain evidence="3">PC15</strain>
    </source>
</reference>
<dbReference type="STRING" id="1137138.A0A067NLD7"/>
<protein>
    <submittedName>
        <fullName evidence="2">Uncharacterized protein</fullName>
    </submittedName>
</protein>
<dbReference type="EMBL" id="KL198007">
    <property type="protein sequence ID" value="KDQ28759.1"/>
    <property type="molecule type" value="Genomic_DNA"/>
</dbReference>
<dbReference type="Proteomes" id="UP000027073">
    <property type="component" value="Unassembled WGS sequence"/>
</dbReference>
<dbReference type="VEuPathDB" id="FungiDB:PLEOSDRAFT_166916"/>
<gene>
    <name evidence="2" type="ORF">PLEOSDRAFT_166916</name>
</gene>
<dbReference type="AlphaFoldDB" id="A0A067NLD7"/>
<feature type="compositionally biased region" description="Polar residues" evidence="1">
    <location>
        <begin position="80"/>
        <end position="96"/>
    </location>
</feature>
<name>A0A067NLD7_PLEO1</name>
<dbReference type="OrthoDB" id="2723779at2759"/>
<dbReference type="InParanoid" id="A0A067NLD7"/>
<evidence type="ECO:0000256" key="1">
    <source>
        <dbReference type="SAM" id="MobiDB-lite"/>
    </source>
</evidence>
<evidence type="ECO:0000313" key="3">
    <source>
        <dbReference type="Proteomes" id="UP000027073"/>
    </source>
</evidence>
<feature type="region of interest" description="Disordered" evidence="1">
    <location>
        <begin position="65"/>
        <end position="97"/>
    </location>
</feature>
<dbReference type="HOGENOM" id="CLU_1190304_0_0_1"/>
<accession>A0A067NLD7</accession>
<sequence>MSITLTLPVEILENIDIVTTQANQITKLRLQLEEANALNSTMTQRLMAAEAEIRSLKDQVSKLRQSQNVPKPQPVVIKPSASTTSLRPTVSRNPASEPNIIKVQPSQKADGIEPDVTWKQTLKKKIEDELRPMVNDAKESYETKLKKSDSQDTITRSKASIEYNTSMATIRGLASEQFQTALERERQERRWAAGLELSPEWGEALIAEQQLLLTKFAAEVFPILVYPIAGDAC</sequence>